<dbReference type="InterPro" id="IPR042322">
    <property type="entry name" value="Pbn1"/>
</dbReference>
<comment type="pathway">
    <text evidence="2 11">Glycolipid biosynthesis; glycosylphosphatidylinositol-anchor biosynthesis.</text>
</comment>
<evidence type="ECO:0000256" key="1">
    <source>
        <dbReference type="ARBA" id="ARBA00004643"/>
    </source>
</evidence>
<dbReference type="InterPro" id="IPR013233">
    <property type="entry name" value="PIG-X/PBN1"/>
</dbReference>
<dbReference type="RefSeq" id="XP_004178048.1">
    <property type="nucleotide sequence ID" value="XM_004178000.1"/>
</dbReference>
<keyword evidence="7 11" id="KW-0256">Endoplasmic reticulum</keyword>
<dbReference type="GO" id="GO:0036503">
    <property type="term" value="P:ERAD pathway"/>
    <property type="evidence" value="ECO:0007669"/>
    <property type="project" value="EnsemblFungi"/>
</dbReference>
<dbReference type="GeneID" id="14492949"/>
<dbReference type="OMA" id="CINRIPS"/>
<name>I2GWM7_HENB6</name>
<reference evidence="12 13" key="1">
    <citation type="journal article" date="2011" name="Proc. Natl. Acad. Sci. U.S.A.">
        <title>Evolutionary erosion of yeast sex chromosomes by mating-type switching accidents.</title>
        <authorList>
            <person name="Gordon J.L."/>
            <person name="Armisen D."/>
            <person name="Proux-Wera E."/>
            <person name="Oheigeartaigh S.S."/>
            <person name="Byrne K.P."/>
            <person name="Wolfe K.H."/>
        </authorList>
    </citation>
    <scope>NUCLEOTIDE SEQUENCE [LARGE SCALE GENOMIC DNA]</scope>
    <source>
        <strain evidence="13">ATCC 34711 / CBS 6284 / DSM 70876 / NBRC 10599 / NRRL Y-10934 / UCD 77-7</strain>
    </source>
</reference>
<evidence type="ECO:0000256" key="2">
    <source>
        <dbReference type="ARBA" id="ARBA00004687"/>
    </source>
</evidence>
<dbReference type="PANTHER" id="PTHR28533:SF1">
    <property type="entry name" value="PROTEIN PBN1"/>
    <property type="match status" value="1"/>
</dbReference>
<dbReference type="AlphaFoldDB" id="I2GWM7"/>
<evidence type="ECO:0000313" key="13">
    <source>
        <dbReference type="Proteomes" id="UP000002866"/>
    </source>
</evidence>
<dbReference type="GO" id="GO:0000030">
    <property type="term" value="F:mannosyltransferase activity"/>
    <property type="evidence" value="ECO:0007669"/>
    <property type="project" value="EnsemblFungi"/>
</dbReference>
<proteinExistence type="inferred from homology"/>
<dbReference type="GO" id="GO:0016485">
    <property type="term" value="P:protein processing"/>
    <property type="evidence" value="ECO:0007669"/>
    <property type="project" value="EnsemblFungi"/>
</dbReference>
<evidence type="ECO:0000256" key="7">
    <source>
        <dbReference type="ARBA" id="ARBA00022824"/>
    </source>
</evidence>
<evidence type="ECO:0000256" key="6">
    <source>
        <dbReference type="ARBA" id="ARBA00022692"/>
    </source>
</evidence>
<keyword evidence="13" id="KW-1185">Reference proteome</keyword>
<comment type="subcellular location">
    <subcellularLocation>
        <location evidence="11">Endoplasmic reticulum membrane</location>
        <topology evidence="11">Single-pass membrane protein</topology>
    </subcellularLocation>
    <subcellularLocation>
        <location evidence="1">Endoplasmic reticulum membrane</location>
        <topology evidence="1">Single-pass type III membrane protein</topology>
    </subcellularLocation>
</comment>
<dbReference type="GO" id="GO:0005789">
    <property type="term" value="C:endoplasmic reticulum membrane"/>
    <property type="evidence" value="ECO:0007669"/>
    <property type="project" value="UniProtKB-SubCell"/>
</dbReference>
<organism evidence="12 13">
    <name type="scientific">Henningerozyma blattae (strain ATCC 34711 / CBS 6284 / DSM 70876 / NBRC 10599 / NRRL Y-10934 / UCD 77-7)</name>
    <name type="common">Yeast</name>
    <name type="synonym">Tetrapisispora blattae</name>
    <dbReference type="NCBI Taxonomy" id="1071380"/>
    <lineage>
        <taxon>Eukaryota</taxon>
        <taxon>Fungi</taxon>
        <taxon>Dikarya</taxon>
        <taxon>Ascomycota</taxon>
        <taxon>Saccharomycotina</taxon>
        <taxon>Saccharomycetes</taxon>
        <taxon>Saccharomycetales</taxon>
        <taxon>Saccharomycetaceae</taxon>
        <taxon>Henningerozyma</taxon>
    </lineage>
</organism>
<evidence type="ECO:0000256" key="3">
    <source>
        <dbReference type="ARBA" id="ARBA00010345"/>
    </source>
</evidence>
<dbReference type="Pfam" id="PF08320">
    <property type="entry name" value="PIG-X"/>
    <property type="match status" value="1"/>
</dbReference>
<keyword evidence="5 11" id="KW-0337">GPI-anchor biosynthesis</keyword>
<dbReference type="SMART" id="SM00780">
    <property type="entry name" value="PIG-X"/>
    <property type="match status" value="1"/>
</dbReference>
<dbReference type="PANTHER" id="PTHR28533">
    <property type="entry name" value="PROTEIN PBN1"/>
    <property type="match status" value="1"/>
</dbReference>
<sequence>MRERLTVFFNSPEEINSLLKLDVNSTISVSKSESPLILQKRFIFDDIQLPDAPFRLIYNQGNLLQNSPILPTYPYGCSVFTSSNSTDDSKLVKVPDLYSSFHSMDQSCINRIPSLDGFEFNTKSIYDITYANEALTIIEYSLINDLDYTPEVHLEKAEIGLFYTDDTENSLINNLSGLRCVFDTETSSFKRCQKTMLSYNSNQYIDSNHQVSIELENPVGLHPKLLFNTSNITLLDNDNCNLYTYIQLNNTLFCDPFQSISEMKLFGQYDLELPSYSTEIQNGPWGSELLLQLNSALDINELVLHSRYGLPDSSYKQIVSPLVFQACSTKEDQLSFENPFYENGYSYQKWFNNDSIFIHYNSIGEALEFEIPTANSRDYNSVTIITASCLILSLFYLLRKLFM</sequence>
<comment type="function">
    <text evidence="11">Required for proper folding and/or the stability of a subset of proteins in the endoplasmic reticulum. Component of glycosylphosphatidylinositol-mannosyltransferase 1 which transfers the first of the 4 mannoses in the GPI-anchor precursors during GPI-anchor biosynthesis. Probably acts by stabilizing the mannosyltransferase GPI14.</text>
</comment>
<dbReference type="OrthoDB" id="5546453at2759"/>
<accession>I2GWM7</accession>
<gene>
    <name evidence="12" type="primary">TBLA0A07390</name>
    <name evidence="12" type="ORF">TBLA_0A07390</name>
</gene>
<dbReference type="KEGG" id="tbl:TBLA_0A07390"/>
<evidence type="ECO:0000256" key="8">
    <source>
        <dbReference type="ARBA" id="ARBA00022989"/>
    </source>
</evidence>
<evidence type="ECO:0000256" key="9">
    <source>
        <dbReference type="ARBA" id="ARBA00023136"/>
    </source>
</evidence>
<keyword evidence="9 11" id="KW-0472">Membrane</keyword>
<dbReference type="EMBL" id="HE806316">
    <property type="protein sequence ID" value="CCH58529.1"/>
    <property type="molecule type" value="Genomic_DNA"/>
</dbReference>
<dbReference type="GO" id="GO:1990529">
    <property type="term" value="C:glycosylphosphatidylinositol-mannosyltransferase I complex"/>
    <property type="evidence" value="ECO:0007669"/>
    <property type="project" value="EnsemblFungi"/>
</dbReference>
<comment type="similarity">
    <text evidence="3 11">Belongs to the PIGX family.</text>
</comment>
<keyword evidence="6 11" id="KW-0812">Transmembrane</keyword>
<evidence type="ECO:0000256" key="10">
    <source>
        <dbReference type="ARBA" id="ARBA00023180"/>
    </source>
</evidence>
<dbReference type="STRING" id="1071380.I2GWM7"/>
<dbReference type="eggNOG" id="ENOG502QS8N">
    <property type="taxonomic scope" value="Eukaryota"/>
</dbReference>
<evidence type="ECO:0000256" key="11">
    <source>
        <dbReference type="RuleBase" id="RU366056"/>
    </source>
</evidence>
<protein>
    <recommendedName>
        <fullName evidence="4 11">Protein PBN1</fullName>
    </recommendedName>
</protein>
<feature type="transmembrane region" description="Helical" evidence="11">
    <location>
        <begin position="379"/>
        <end position="398"/>
    </location>
</feature>
<dbReference type="UniPathway" id="UPA00196"/>
<evidence type="ECO:0000313" key="12">
    <source>
        <dbReference type="EMBL" id="CCH58529.1"/>
    </source>
</evidence>
<evidence type="ECO:0000256" key="4">
    <source>
        <dbReference type="ARBA" id="ARBA00020410"/>
    </source>
</evidence>
<dbReference type="GO" id="GO:0006506">
    <property type="term" value="P:GPI anchor biosynthetic process"/>
    <property type="evidence" value="ECO:0007669"/>
    <property type="project" value="UniProtKB-UniPathway"/>
</dbReference>
<dbReference type="Proteomes" id="UP000002866">
    <property type="component" value="Chromosome 1"/>
</dbReference>
<dbReference type="FunCoup" id="I2GWM7">
    <property type="interactions" value="57"/>
</dbReference>
<keyword evidence="8 11" id="KW-1133">Transmembrane helix</keyword>
<keyword evidence="10" id="KW-0325">Glycoprotein</keyword>
<evidence type="ECO:0000256" key="5">
    <source>
        <dbReference type="ARBA" id="ARBA00022502"/>
    </source>
</evidence>
<dbReference type="HOGENOM" id="CLU_055666_0_0_1"/>
<dbReference type="InParanoid" id="I2GWM7"/>